<dbReference type="RefSeq" id="WP_148816240.1">
    <property type="nucleotide sequence ID" value="NZ_CP043046.1"/>
</dbReference>
<dbReference type="EMBL" id="CP043046">
    <property type="protein sequence ID" value="QEI07193.1"/>
    <property type="molecule type" value="Genomic_DNA"/>
</dbReference>
<feature type="transmembrane region" description="Helical" evidence="1">
    <location>
        <begin position="264"/>
        <end position="291"/>
    </location>
</feature>
<evidence type="ECO:0000313" key="2">
    <source>
        <dbReference type="EMBL" id="QEI07193.1"/>
    </source>
</evidence>
<name>A0A5C0B0G5_9BURK</name>
<keyword evidence="1" id="KW-0472">Membrane</keyword>
<feature type="transmembrane region" description="Helical" evidence="1">
    <location>
        <begin position="119"/>
        <end position="137"/>
    </location>
</feature>
<keyword evidence="1" id="KW-0812">Transmembrane</keyword>
<feature type="transmembrane region" description="Helical" evidence="1">
    <location>
        <begin position="297"/>
        <end position="316"/>
    </location>
</feature>
<evidence type="ECO:0008006" key="4">
    <source>
        <dbReference type="Google" id="ProtNLM"/>
    </source>
</evidence>
<organism evidence="2 3">
    <name type="scientific">Pigmentiphaga aceris</name>
    <dbReference type="NCBI Taxonomy" id="1940612"/>
    <lineage>
        <taxon>Bacteria</taxon>
        <taxon>Pseudomonadati</taxon>
        <taxon>Pseudomonadota</taxon>
        <taxon>Betaproteobacteria</taxon>
        <taxon>Burkholderiales</taxon>
        <taxon>Alcaligenaceae</taxon>
        <taxon>Pigmentiphaga</taxon>
    </lineage>
</organism>
<evidence type="ECO:0000313" key="3">
    <source>
        <dbReference type="Proteomes" id="UP000325161"/>
    </source>
</evidence>
<dbReference type="KEGG" id="pacr:FXN63_16110"/>
<accession>A0A5C0B0G5</accession>
<sequence length="335" mass="37480">MNTGYIRASYASGAVSAARTVVPLAVGLACTMFSLYIFPYYTSGDQLYYRNFYDGLPFYDWTNGLGFYADTLDSREPGYYTLVFLLAPLIEKDWLMSILNGALGYVLTLWLLRVRTSMIVIALVFTNFYLLVLFFSAERLKLAMLCFLLAFTLRGPLRYVFAGLSVLTHSQTMILWVSRLAYPAWGMAKRLMTARLDGKPIRMLGGLLGATVAAFLLYEHVVGKFLVYAAESGGIQTLLKPLAFLIAAQVYAHGRRFEALLVHLPIMAAAYAVGPDRVVIFSYFAFMYYGVQYRRGLNVLTMVFLVYFALKGVTFIEDTIHYGSGFMAEPGAGHP</sequence>
<reference evidence="2 3" key="1">
    <citation type="submission" date="2019-08" db="EMBL/GenBank/DDBJ databases">
        <title>Amphibian skin-associated Pigmentiphaga: genome sequence and occurrence across geography and hosts.</title>
        <authorList>
            <person name="Bletz M.C."/>
            <person name="Bunk B."/>
            <person name="Sproeer C."/>
            <person name="Biwer P."/>
            <person name="Reiter S."/>
            <person name="Rabemananjara F.C.E."/>
            <person name="Schulz S."/>
            <person name="Overmann J."/>
            <person name="Vences M."/>
        </authorList>
    </citation>
    <scope>NUCLEOTIDE SEQUENCE [LARGE SCALE GENOMIC DNA]</scope>
    <source>
        <strain evidence="2 3">Mada1488</strain>
    </source>
</reference>
<feature type="transmembrane region" description="Helical" evidence="1">
    <location>
        <begin position="203"/>
        <end position="221"/>
    </location>
</feature>
<dbReference type="AlphaFoldDB" id="A0A5C0B0G5"/>
<keyword evidence="3" id="KW-1185">Reference proteome</keyword>
<gene>
    <name evidence="2" type="ORF">FXN63_16110</name>
</gene>
<feature type="transmembrane region" description="Helical" evidence="1">
    <location>
        <begin position="94"/>
        <end position="112"/>
    </location>
</feature>
<feature type="transmembrane region" description="Helical" evidence="1">
    <location>
        <begin position="21"/>
        <end position="41"/>
    </location>
</feature>
<dbReference type="OrthoDB" id="7871049at2"/>
<evidence type="ECO:0000256" key="1">
    <source>
        <dbReference type="SAM" id="Phobius"/>
    </source>
</evidence>
<dbReference type="Proteomes" id="UP000325161">
    <property type="component" value="Chromosome"/>
</dbReference>
<feature type="transmembrane region" description="Helical" evidence="1">
    <location>
        <begin position="157"/>
        <end position="182"/>
    </location>
</feature>
<keyword evidence="1" id="KW-1133">Transmembrane helix</keyword>
<dbReference type="PROSITE" id="PS51257">
    <property type="entry name" value="PROKAR_LIPOPROTEIN"/>
    <property type="match status" value="1"/>
</dbReference>
<protein>
    <recommendedName>
        <fullName evidence="4">EpsG family protein</fullName>
    </recommendedName>
</protein>
<proteinExistence type="predicted"/>